<evidence type="ECO:0000256" key="6">
    <source>
        <dbReference type="ARBA" id="ARBA00023136"/>
    </source>
</evidence>
<accession>A0AAV2NN57</accession>
<dbReference type="PRINTS" id="PR00363">
    <property type="entry name" value="CYTOCHROMEB5"/>
</dbReference>
<protein>
    <recommendedName>
        <fullName evidence="9">Cytochrome b5 heme-binding domain-containing protein</fullName>
    </recommendedName>
</protein>
<keyword evidence="3 8" id="KW-0812">Transmembrane</keyword>
<dbReference type="PROSITE" id="PS00191">
    <property type="entry name" value="CYTOCHROME_B5_1"/>
    <property type="match status" value="1"/>
</dbReference>
<evidence type="ECO:0000313" key="11">
    <source>
        <dbReference type="Proteomes" id="UP001497644"/>
    </source>
</evidence>
<evidence type="ECO:0000256" key="2">
    <source>
        <dbReference type="ARBA" id="ARBA00022617"/>
    </source>
</evidence>
<dbReference type="Proteomes" id="UP001497644">
    <property type="component" value="Chromosome 3"/>
</dbReference>
<sequence length="144" mass="16110">MNKYATEEVALHNNLQDLWIIIHGNVYDLTLFLPEHPGGEEVLLALAGQDGTECFESIGHSDEAKQLREKFKIGEITNQRSAAQSQITSAVQSETTSADAITADINKSTVNGEDPQKGNISLQVFTYVAIIMYAVIFYYYYHFM</sequence>
<dbReference type="InterPro" id="IPR001199">
    <property type="entry name" value="Cyt_B5-like_heme/steroid-bd"/>
</dbReference>
<comment type="similarity">
    <text evidence="7 8">Belongs to the cytochrome b5 family.</text>
</comment>
<dbReference type="InterPro" id="IPR036400">
    <property type="entry name" value="Cyt_B5-like_heme/steroid_sf"/>
</dbReference>
<keyword evidence="11" id="KW-1185">Reference proteome</keyword>
<dbReference type="SMART" id="SM01117">
    <property type="entry name" value="Cyt-b5"/>
    <property type="match status" value="1"/>
</dbReference>
<dbReference type="PANTHER" id="PTHR19359:SF14">
    <property type="entry name" value="CYTOCHROME B5 A"/>
    <property type="match status" value="1"/>
</dbReference>
<dbReference type="PROSITE" id="PS50255">
    <property type="entry name" value="CYTOCHROME_B5_2"/>
    <property type="match status" value="1"/>
</dbReference>
<dbReference type="GO" id="GO:0020037">
    <property type="term" value="F:heme binding"/>
    <property type="evidence" value="ECO:0007669"/>
    <property type="project" value="UniProtKB-UniRule"/>
</dbReference>
<dbReference type="InterPro" id="IPR050668">
    <property type="entry name" value="Cytochrome_b5"/>
</dbReference>
<gene>
    <name evidence="10" type="ORF">LPLAT_LOCUS7728</name>
</gene>
<dbReference type="FunFam" id="3.10.120.10:FF:000002">
    <property type="entry name" value="Cytochrome b5 type B"/>
    <property type="match status" value="1"/>
</dbReference>
<name>A0AAV2NN57_9HYME</name>
<keyword evidence="2 8" id="KW-0349">Heme</keyword>
<comment type="subcellular location">
    <subcellularLocation>
        <location evidence="1">Membrane</location>
    </subcellularLocation>
</comment>
<evidence type="ECO:0000256" key="8">
    <source>
        <dbReference type="RuleBase" id="RU362121"/>
    </source>
</evidence>
<dbReference type="Pfam" id="PF00173">
    <property type="entry name" value="Cyt-b5"/>
    <property type="match status" value="1"/>
</dbReference>
<keyword evidence="6 8" id="KW-0472">Membrane</keyword>
<evidence type="ECO:0000259" key="9">
    <source>
        <dbReference type="PROSITE" id="PS50255"/>
    </source>
</evidence>
<dbReference type="PANTHER" id="PTHR19359">
    <property type="entry name" value="CYTOCHROME B5"/>
    <property type="match status" value="1"/>
</dbReference>
<reference evidence="10" key="1">
    <citation type="submission" date="2024-04" db="EMBL/GenBank/DDBJ databases">
        <authorList>
            <consortium name="Molecular Ecology Group"/>
        </authorList>
    </citation>
    <scope>NUCLEOTIDE SEQUENCE</scope>
</reference>
<feature type="domain" description="Cytochrome b5 heme-binding" evidence="9">
    <location>
        <begin position="1"/>
        <end position="77"/>
    </location>
</feature>
<dbReference type="GO" id="GO:0016020">
    <property type="term" value="C:membrane"/>
    <property type="evidence" value="ECO:0007669"/>
    <property type="project" value="UniProtKB-SubCell"/>
</dbReference>
<feature type="transmembrane region" description="Helical" evidence="8">
    <location>
        <begin position="124"/>
        <end position="141"/>
    </location>
</feature>
<dbReference type="GO" id="GO:0046872">
    <property type="term" value="F:metal ion binding"/>
    <property type="evidence" value="ECO:0007669"/>
    <property type="project" value="UniProtKB-UniRule"/>
</dbReference>
<keyword evidence="8" id="KW-1133">Transmembrane helix</keyword>
<organism evidence="10 11">
    <name type="scientific">Lasius platythorax</name>
    <dbReference type="NCBI Taxonomy" id="488582"/>
    <lineage>
        <taxon>Eukaryota</taxon>
        <taxon>Metazoa</taxon>
        <taxon>Ecdysozoa</taxon>
        <taxon>Arthropoda</taxon>
        <taxon>Hexapoda</taxon>
        <taxon>Insecta</taxon>
        <taxon>Pterygota</taxon>
        <taxon>Neoptera</taxon>
        <taxon>Endopterygota</taxon>
        <taxon>Hymenoptera</taxon>
        <taxon>Apocrita</taxon>
        <taxon>Aculeata</taxon>
        <taxon>Formicoidea</taxon>
        <taxon>Formicidae</taxon>
        <taxon>Formicinae</taxon>
        <taxon>Lasius</taxon>
        <taxon>Lasius</taxon>
    </lineage>
</organism>
<dbReference type="AlphaFoldDB" id="A0AAV2NN57"/>
<dbReference type="EMBL" id="OZ034826">
    <property type="protein sequence ID" value="CAL1681783.1"/>
    <property type="molecule type" value="Genomic_DNA"/>
</dbReference>
<dbReference type="Gene3D" id="3.10.120.10">
    <property type="entry name" value="Cytochrome b5-like heme/steroid binding domain"/>
    <property type="match status" value="1"/>
</dbReference>
<dbReference type="InterPro" id="IPR018506">
    <property type="entry name" value="Cyt_B5_heme-BS"/>
</dbReference>
<evidence type="ECO:0000256" key="4">
    <source>
        <dbReference type="ARBA" id="ARBA00022723"/>
    </source>
</evidence>
<proteinExistence type="inferred from homology"/>
<evidence type="ECO:0000313" key="10">
    <source>
        <dbReference type="EMBL" id="CAL1681783.1"/>
    </source>
</evidence>
<dbReference type="SUPFAM" id="SSF55856">
    <property type="entry name" value="Cytochrome b5-like heme/steroid binding domain"/>
    <property type="match status" value="1"/>
</dbReference>
<evidence type="ECO:0000256" key="5">
    <source>
        <dbReference type="ARBA" id="ARBA00023004"/>
    </source>
</evidence>
<evidence type="ECO:0000256" key="1">
    <source>
        <dbReference type="ARBA" id="ARBA00004370"/>
    </source>
</evidence>
<evidence type="ECO:0000256" key="7">
    <source>
        <dbReference type="ARBA" id="ARBA00038168"/>
    </source>
</evidence>
<keyword evidence="4 8" id="KW-0479">Metal-binding</keyword>
<evidence type="ECO:0000256" key="3">
    <source>
        <dbReference type="ARBA" id="ARBA00022692"/>
    </source>
</evidence>
<keyword evidence="5 8" id="KW-0408">Iron</keyword>